<evidence type="ECO:0000256" key="1">
    <source>
        <dbReference type="ARBA" id="ARBA00007572"/>
    </source>
</evidence>
<keyword evidence="2 11" id="KW-0436">Ligase</keyword>
<evidence type="ECO:0000256" key="8">
    <source>
        <dbReference type="ARBA" id="ARBA00023204"/>
    </source>
</evidence>
<dbReference type="InterPro" id="IPR044125">
    <property type="entry name" value="Adenylation_DNA_ligase_IV"/>
</dbReference>
<evidence type="ECO:0000256" key="4">
    <source>
        <dbReference type="ARBA" id="ARBA00022741"/>
    </source>
</evidence>
<dbReference type="Proteomes" id="UP001430848">
    <property type="component" value="Unassembled WGS sequence"/>
</dbReference>
<dbReference type="Gene3D" id="3.30.470.30">
    <property type="entry name" value="DNA ligase/mRNA capping enzyme"/>
    <property type="match status" value="1"/>
</dbReference>
<dbReference type="InterPro" id="IPR012308">
    <property type="entry name" value="DNA_ligase_ATP-dep_N"/>
</dbReference>
<dbReference type="PANTHER" id="PTHR45997">
    <property type="entry name" value="DNA LIGASE 4"/>
    <property type="match status" value="1"/>
</dbReference>
<feature type="domain" description="ATP-dependent DNA ligase family profile" evidence="10">
    <location>
        <begin position="374"/>
        <end position="510"/>
    </location>
</feature>
<dbReference type="Pfam" id="PF04675">
    <property type="entry name" value="DNA_ligase_A_N"/>
    <property type="match status" value="1"/>
</dbReference>
<name>A0ABR1PCR0_DIAER</name>
<dbReference type="Gene3D" id="1.10.3260.10">
    <property type="entry name" value="DNA ligase, ATP-dependent, N-terminal domain"/>
    <property type="match status" value="1"/>
</dbReference>
<keyword evidence="3" id="KW-0479">Metal-binding</keyword>
<comment type="caution">
    <text evidence="11">The sequence shown here is derived from an EMBL/GenBank/DDBJ whole genome shotgun (WGS) entry which is preliminary data.</text>
</comment>
<evidence type="ECO:0000256" key="9">
    <source>
        <dbReference type="ARBA" id="ARBA00023242"/>
    </source>
</evidence>
<organism evidence="11 12">
    <name type="scientific">Diaporthe eres</name>
    <name type="common">Phomopsis oblonga</name>
    <dbReference type="NCBI Taxonomy" id="83184"/>
    <lineage>
        <taxon>Eukaryota</taxon>
        <taxon>Fungi</taxon>
        <taxon>Dikarya</taxon>
        <taxon>Ascomycota</taxon>
        <taxon>Pezizomycotina</taxon>
        <taxon>Sordariomycetes</taxon>
        <taxon>Sordariomycetidae</taxon>
        <taxon>Diaporthales</taxon>
        <taxon>Diaporthaceae</taxon>
        <taxon>Diaporthe</taxon>
        <taxon>Diaporthe eres species complex</taxon>
    </lineage>
</organism>
<evidence type="ECO:0000313" key="12">
    <source>
        <dbReference type="Proteomes" id="UP001430848"/>
    </source>
</evidence>
<dbReference type="SUPFAM" id="SSF50249">
    <property type="entry name" value="Nucleic acid-binding proteins"/>
    <property type="match status" value="1"/>
</dbReference>
<evidence type="ECO:0000256" key="6">
    <source>
        <dbReference type="ARBA" id="ARBA00022840"/>
    </source>
</evidence>
<dbReference type="Pfam" id="PF01068">
    <property type="entry name" value="DNA_ligase_A_M"/>
    <property type="match status" value="1"/>
</dbReference>
<evidence type="ECO:0000313" key="11">
    <source>
        <dbReference type="EMBL" id="KAK7732707.1"/>
    </source>
</evidence>
<dbReference type="PROSITE" id="PS00697">
    <property type="entry name" value="DNA_LIGASE_A1"/>
    <property type="match status" value="1"/>
</dbReference>
<sequence length="633" mass="71363">MATFANNNNWYGDRRRKVISEFLDNWRDKVGPDVFPAARLLMPSLDVGRRIQIMETSLAKMMCEIEGIPPKGQDYKDLHRWRLANVGEDPARDFAEFCTRVMVKRSPKPNAKGMLIDNINNHLDVLAGNDTEAKKESIWTVYLALPPGEFTWFTRIVLGEMYFNIRMYDFWRACHKNASDLFQVTSSLWFVCMAPDTGKGGKVDASHLTLGFNKCFRPQLADGPVKSPTVDGFLQLSIDRLKVGEVEAERFPTLTIKNYFFIEEKLDGERIQVHMRRVVGGGVVFKWWSRKGFDRTSLYGSHIPDTEEAAAGGFTITRHLGGLIDRKGPFSVVLDGEVVAWDPSAERVLPFGSLMKCAREQEREPSDTKPWPKFCAFDVLQVDFSAHAEDGQEAEDKRGESLYVRRQELEGLLRYIPHHFEVVPAVEGSSLSDLQREFDRAMLEGGEGLVLKNPYGQYKPGQRARDWVKVKPNKIAELKGKPFKCVVVGANWGKGKNAGRMSSYLCAVAKDGGGEDFVTCIKVPCNDRTQQRRIASATDGKWTNWNPADPPAFLTLGRGSHEKTDRWIRPSDSVLVSVSCSEVCRSNLFPTSMAMRFPFLEDVHPYEAWDSGLTLTGFMNHIASGPAHMSRSL</sequence>
<keyword evidence="4" id="KW-0547">Nucleotide-binding</keyword>
<dbReference type="PROSITE" id="PS50160">
    <property type="entry name" value="DNA_LIGASE_A3"/>
    <property type="match status" value="1"/>
</dbReference>
<keyword evidence="8" id="KW-0234">DNA repair</keyword>
<dbReference type="EMBL" id="JAKNSF020000019">
    <property type="protein sequence ID" value="KAK7732707.1"/>
    <property type="molecule type" value="Genomic_DNA"/>
</dbReference>
<evidence type="ECO:0000256" key="3">
    <source>
        <dbReference type="ARBA" id="ARBA00022723"/>
    </source>
</evidence>
<dbReference type="InterPro" id="IPR029710">
    <property type="entry name" value="LIG4"/>
</dbReference>
<reference evidence="11 12" key="1">
    <citation type="submission" date="2024-02" db="EMBL/GenBank/DDBJ databases">
        <title>De novo assembly and annotation of 12 fungi associated with fruit tree decline syndrome in Ontario, Canada.</title>
        <authorList>
            <person name="Sulman M."/>
            <person name="Ellouze W."/>
            <person name="Ilyukhin E."/>
        </authorList>
    </citation>
    <scope>NUCLEOTIDE SEQUENCE [LARGE SCALE GENOMIC DNA]</scope>
    <source>
        <strain evidence="11 12">M169</strain>
    </source>
</reference>
<dbReference type="InterPro" id="IPR012340">
    <property type="entry name" value="NA-bd_OB-fold"/>
</dbReference>
<dbReference type="InterPro" id="IPR016059">
    <property type="entry name" value="DNA_ligase_ATP-dep_CS"/>
</dbReference>
<dbReference type="CDD" id="cd07903">
    <property type="entry name" value="Adenylation_DNA_ligase_IV"/>
    <property type="match status" value="1"/>
</dbReference>
<dbReference type="PANTHER" id="PTHR45997:SF1">
    <property type="entry name" value="DNA LIGASE 4"/>
    <property type="match status" value="1"/>
</dbReference>
<evidence type="ECO:0000259" key="10">
    <source>
        <dbReference type="PROSITE" id="PS50160"/>
    </source>
</evidence>
<dbReference type="Gene3D" id="2.40.50.140">
    <property type="entry name" value="Nucleic acid-binding proteins"/>
    <property type="match status" value="1"/>
</dbReference>
<evidence type="ECO:0000256" key="2">
    <source>
        <dbReference type="ARBA" id="ARBA00022598"/>
    </source>
</evidence>
<evidence type="ECO:0000256" key="7">
    <source>
        <dbReference type="ARBA" id="ARBA00022842"/>
    </source>
</evidence>
<keyword evidence="5" id="KW-0227">DNA damage</keyword>
<comment type="similarity">
    <text evidence="1">Belongs to the ATP-dependent DNA ligase family.</text>
</comment>
<keyword evidence="7" id="KW-0460">Magnesium</keyword>
<dbReference type="GO" id="GO:0016874">
    <property type="term" value="F:ligase activity"/>
    <property type="evidence" value="ECO:0007669"/>
    <property type="project" value="UniProtKB-KW"/>
</dbReference>
<proteinExistence type="inferred from homology"/>
<keyword evidence="12" id="KW-1185">Reference proteome</keyword>
<dbReference type="SUPFAM" id="SSF56091">
    <property type="entry name" value="DNA ligase/mRNA capping enzyme, catalytic domain"/>
    <property type="match status" value="1"/>
</dbReference>
<dbReference type="InterPro" id="IPR036599">
    <property type="entry name" value="DNA_ligase_N_sf"/>
</dbReference>
<dbReference type="PROSITE" id="PS00333">
    <property type="entry name" value="DNA_LIGASE_A2"/>
    <property type="match status" value="1"/>
</dbReference>
<accession>A0ABR1PCR0</accession>
<evidence type="ECO:0000256" key="5">
    <source>
        <dbReference type="ARBA" id="ARBA00022763"/>
    </source>
</evidence>
<dbReference type="InterPro" id="IPR012310">
    <property type="entry name" value="DNA_ligase_ATP-dep_cent"/>
</dbReference>
<keyword evidence="6" id="KW-0067">ATP-binding</keyword>
<protein>
    <submittedName>
        <fullName evidence="11">DNA ligase (ATP)</fullName>
    </submittedName>
</protein>
<gene>
    <name evidence="11" type="primary">LIG4_1</name>
    <name evidence="11" type="ORF">SLS63_004962</name>
</gene>
<keyword evidence="9" id="KW-0539">Nucleus</keyword>